<comment type="caution">
    <text evidence="1">The sequence shown here is derived from an EMBL/GenBank/DDBJ whole genome shotgun (WGS) entry which is preliminary data.</text>
</comment>
<dbReference type="CDD" id="cd16018">
    <property type="entry name" value="Enpp"/>
    <property type="match status" value="1"/>
</dbReference>
<dbReference type="PANTHER" id="PTHR10151:SF120">
    <property type="entry name" value="BIS(5'-ADENOSYL)-TRIPHOSPHATASE"/>
    <property type="match status" value="1"/>
</dbReference>
<keyword evidence="1" id="KW-0378">Hydrolase</keyword>
<sequence>MSAHIELHGRQYRLPSQPVVVVCIDGCDPEYIAKGIADGICPNIARFHAEGYGATADCVMPSFTNPNNVSIVTGAPPAVHGIGGNYYLDRASGQEIMMTDARLLRGETLLGLMSQAGVPTAAITAKDKLRKVLGHNLDGICFSSEKADQYDGSAHGIADLRALVGRSAPDMYSGDLSLYVLDAGLALLRSGRARLLYLSLSDYVQHKHAPGEPESDAFLRAVDERLGQMADAGAVVAFVADHGMSGKTDAQGVPNILFLQDLLETTFGTGSARVICPITDPFVRHHGALGSFVRVYAADPDMIEAMRELILEQSAVERVYRGEEAARELELPLDREADLVVVSREHHVIGSCRHEHDLASVNDHPLRSHGGFSEQPVPFVLSRPLTPVYQDRASSTRLRNFDIFEFALNGISA</sequence>
<dbReference type="PANTHER" id="PTHR10151">
    <property type="entry name" value="ECTONUCLEOTIDE PYROPHOSPHATASE/PHOSPHODIESTERASE"/>
    <property type="match status" value="1"/>
</dbReference>
<dbReference type="InterPro" id="IPR017850">
    <property type="entry name" value="Alkaline_phosphatase_core_sf"/>
</dbReference>
<dbReference type="Gene3D" id="3.40.720.10">
    <property type="entry name" value="Alkaline Phosphatase, subunit A"/>
    <property type="match status" value="1"/>
</dbReference>
<name>A0A556AIQ9_9BURK</name>
<dbReference type="InterPro" id="IPR012710">
    <property type="entry name" value="Phosphonoacetate_hydro"/>
</dbReference>
<gene>
    <name evidence="1" type="primary">phnA</name>
    <name evidence="1" type="ORF">FOZ76_15285</name>
</gene>
<proteinExistence type="predicted"/>
<dbReference type="SUPFAM" id="SSF53649">
    <property type="entry name" value="Alkaline phosphatase-like"/>
    <property type="match status" value="1"/>
</dbReference>
<dbReference type="EC" id="3.11.1.2" evidence="1"/>
<evidence type="ECO:0000313" key="1">
    <source>
        <dbReference type="EMBL" id="TSH92767.1"/>
    </source>
</evidence>
<dbReference type="RefSeq" id="WP_143949133.1">
    <property type="nucleotide sequence ID" value="NZ_BAABMB010000001.1"/>
</dbReference>
<dbReference type="EMBL" id="VLTJ01000029">
    <property type="protein sequence ID" value="TSH92767.1"/>
    <property type="molecule type" value="Genomic_DNA"/>
</dbReference>
<dbReference type="GO" id="GO:0047400">
    <property type="term" value="F:phosphonoacetate hydrolase activity"/>
    <property type="evidence" value="ECO:0007669"/>
    <property type="project" value="UniProtKB-EC"/>
</dbReference>
<reference evidence="1 2" key="1">
    <citation type="submission" date="2019-07" db="EMBL/GenBank/DDBJ databases">
        <title>Qingshengfaniella alkalisoli gen. nov., sp. nov., isolated from saline soil.</title>
        <authorList>
            <person name="Xu L."/>
            <person name="Huang X.-X."/>
            <person name="Sun J.-Q."/>
        </authorList>
    </citation>
    <scope>NUCLEOTIDE SEQUENCE [LARGE SCALE GENOMIC DNA]</scope>
    <source>
        <strain evidence="1 2">DSM 27279</strain>
    </source>
</reference>
<dbReference type="Gene3D" id="3.30.1360.110">
    <property type="entry name" value="Domain 2, Phosphonoacetate Hydrolase"/>
    <property type="match status" value="1"/>
</dbReference>
<dbReference type="Pfam" id="PF01663">
    <property type="entry name" value="Phosphodiest"/>
    <property type="match status" value="1"/>
</dbReference>
<organism evidence="1 2">
    <name type="scientific">Verticiella sediminum</name>
    <dbReference type="NCBI Taxonomy" id="1247510"/>
    <lineage>
        <taxon>Bacteria</taxon>
        <taxon>Pseudomonadati</taxon>
        <taxon>Pseudomonadota</taxon>
        <taxon>Betaproteobacteria</taxon>
        <taxon>Burkholderiales</taxon>
        <taxon>Alcaligenaceae</taxon>
        <taxon>Verticiella</taxon>
    </lineage>
</organism>
<dbReference type="InterPro" id="IPR002591">
    <property type="entry name" value="Phosphodiest/P_Trfase"/>
</dbReference>
<accession>A0A556AIQ9</accession>
<dbReference type="InterPro" id="IPR023116">
    <property type="entry name" value="Phosphonoacetate_hydro_insert"/>
</dbReference>
<protein>
    <submittedName>
        <fullName evidence="1">Phosphonoacetate hydrolase</fullName>
        <ecNumber evidence="1">3.11.1.2</ecNumber>
    </submittedName>
</protein>
<keyword evidence="2" id="KW-1185">Reference proteome</keyword>
<dbReference type="NCBIfam" id="TIGR02335">
    <property type="entry name" value="hydr_PhnA"/>
    <property type="match status" value="1"/>
</dbReference>
<evidence type="ECO:0000313" key="2">
    <source>
        <dbReference type="Proteomes" id="UP000318405"/>
    </source>
</evidence>
<dbReference type="Proteomes" id="UP000318405">
    <property type="component" value="Unassembled WGS sequence"/>
</dbReference>
<dbReference type="OrthoDB" id="9771966at2"/>
<dbReference type="AlphaFoldDB" id="A0A556AIQ9"/>